<dbReference type="PANTHER" id="PTHR10778">
    <property type="entry name" value="SOLUTE CARRIER FAMILY 35 MEMBER B"/>
    <property type="match status" value="1"/>
</dbReference>
<reference evidence="9 10" key="1">
    <citation type="journal article" date="2012" name="BMC Genomics">
        <title>Comparative genomics of the white-rot fungi, Phanerochaete carnosa and P. chrysosporium, to elucidate the genetic basis of the distinct wood types they colonize.</title>
        <authorList>
            <person name="Suzuki H."/>
            <person name="MacDonald J."/>
            <person name="Syed K."/>
            <person name="Salamov A."/>
            <person name="Hori C."/>
            <person name="Aerts A."/>
            <person name="Henrissat B."/>
            <person name="Wiebenga A."/>
            <person name="vanKuyk P.A."/>
            <person name="Barry K."/>
            <person name="Lindquist E."/>
            <person name="LaButti K."/>
            <person name="Lapidus A."/>
            <person name="Lucas S."/>
            <person name="Coutinho P."/>
            <person name="Gong Y."/>
            <person name="Samejima M."/>
            <person name="Mahadevan R."/>
            <person name="Abou-Zaid M."/>
            <person name="de Vries R.P."/>
            <person name="Igarashi K."/>
            <person name="Yadav J.S."/>
            <person name="Grigoriev I.V."/>
            <person name="Master E.R."/>
        </authorList>
    </citation>
    <scope>NUCLEOTIDE SEQUENCE [LARGE SCALE GENOMIC DNA]</scope>
    <source>
        <strain evidence="9 10">HHB-10118-sp</strain>
    </source>
</reference>
<dbReference type="AlphaFoldDB" id="K5WJG1"/>
<organism evidence="9 10">
    <name type="scientific">Phanerochaete carnosa (strain HHB-10118-sp)</name>
    <name type="common">White-rot fungus</name>
    <name type="synonym">Peniophora carnosa</name>
    <dbReference type="NCBI Taxonomy" id="650164"/>
    <lineage>
        <taxon>Eukaryota</taxon>
        <taxon>Fungi</taxon>
        <taxon>Dikarya</taxon>
        <taxon>Basidiomycota</taxon>
        <taxon>Agaricomycotina</taxon>
        <taxon>Agaricomycetes</taxon>
        <taxon>Polyporales</taxon>
        <taxon>Phanerochaetaceae</taxon>
        <taxon>Phanerochaete</taxon>
    </lineage>
</organism>
<feature type="transmembrane region" description="Helical" evidence="8">
    <location>
        <begin position="278"/>
        <end position="295"/>
    </location>
</feature>
<dbReference type="GO" id="GO:0005462">
    <property type="term" value="F:UDP-N-acetylglucosamine transmembrane transporter activity"/>
    <property type="evidence" value="ECO:0007669"/>
    <property type="project" value="TreeGrafter"/>
</dbReference>
<dbReference type="SUPFAM" id="SSF103481">
    <property type="entry name" value="Multidrug resistance efflux transporter EmrE"/>
    <property type="match status" value="1"/>
</dbReference>
<feature type="non-terminal residue" evidence="9">
    <location>
        <position position="1"/>
    </location>
</feature>
<accession>K5WJG1</accession>
<feature type="transmembrane region" description="Helical" evidence="8">
    <location>
        <begin position="147"/>
        <end position="165"/>
    </location>
</feature>
<feature type="transmembrane region" description="Helical" evidence="8">
    <location>
        <begin position="237"/>
        <end position="257"/>
    </location>
</feature>
<dbReference type="InParanoid" id="K5WJG1"/>
<dbReference type="OrthoDB" id="999962at2759"/>
<dbReference type="GO" id="GO:0000139">
    <property type="term" value="C:Golgi membrane"/>
    <property type="evidence" value="ECO:0007669"/>
    <property type="project" value="TreeGrafter"/>
</dbReference>
<dbReference type="FunCoup" id="K5WJG1">
    <property type="interactions" value="95"/>
</dbReference>
<evidence type="ECO:0000256" key="8">
    <source>
        <dbReference type="SAM" id="Phobius"/>
    </source>
</evidence>
<evidence type="ECO:0000313" key="10">
    <source>
        <dbReference type="Proteomes" id="UP000008370"/>
    </source>
</evidence>
<dbReference type="EMBL" id="JH930478">
    <property type="protein sequence ID" value="EKM50367.1"/>
    <property type="molecule type" value="Genomic_DNA"/>
</dbReference>
<comment type="subcellular location">
    <subcellularLocation>
        <location evidence="1">Endomembrane system</location>
        <topology evidence="1">Multi-pass membrane protein</topology>
    </subcellularLocation>
</comment>
<sequence length="381" mass="42006">MKKRRQQPSDDRARKLDRMLAEMVVVAPSKDRPAQRGAKAAKKEKIRLKEEPAEPRLEPQSSAASLGGPIVMSMVDFSMVLGLVFGGCCSNVWTYEYLLKIESRIGTALTFSQMAFVTIQSLPRFLTFHGPYHLPRLKPRHIPLSEWAVQVLVLTAGSLLNNWAFAYHVPLTVQIVFRSAGLAVSMLFGVIFLKKIYTLSQITSVVVVTIGVMLATIPTPSKSATQDTHSNINLTEYTLGIIMLTASLLMTGVLGMLQERTYTLHGPHWQEGLFYTHALSLPIYIFFIPAIKFGFQSLHGASASLFAPSSSTTGTLLGLQHLPPVLSKFAPYMILAVNLVTQLVCVSGVNQLTSRVSSVSTNLVLTTRKAFSLCFSVWWFG</sequence>
<gene>
    <name evidence="9" type="ORF">PHACADRAFT_263628</name>
</gene>
<evidence type="ECO:0000256" key="1">
    <source>
        <dbReference type="ARBA" id="ARBA00004127"/>
    </source>
</evidence>
<dbReference type="Pfam" id="PF08449">
    <property type="entry name" value="UAA"/>
    <property type="match status" value="1"/>
</dbReference>
<evidence type="ECO:0000256" key="5">
    <source>
        <dbReference type="ARBA" id="ARBA00022989"/>
    </source>
</evidence>
<dbReference type="KEGG" id="pco:PHACADRAFT_263628"/>
<dbReference type="GO" id="GO:0005464">
    <property type="term" value="F:UDP-xylose transmembrane transporter activity"/>
    <property type="evidence" value="ECO:0007669"/>
    <property type="project" value="TreeGrafter"/>
</dbReference>
<dbReference type="PANTHER" id="PTHR10778:SF4">
    <property type="entry name" value="NUCLEOTIDE SUGAR TRANSPORTER SLC35B4"/>
    <property type="match status" value="1"/>
</dbReference>
<keyword evidence="6 8" id="KW-0472">Membrane</keyword>
<evidence type="ECO:0000313" key="9">
    <source>
        <dbReference type="EMBL" id="EKM50367.1"/>
    </source>
</evidence>
<keyword evidence="2" id="KW-0813">Transport</keyword>
<evidence type="ECO:0008006" key="11">
    <source>
        <dbReference type="Google" id="ProtNLM"/>
    </source>
</evidence>
<feature type="transmembrane region" description="Helical" evidence="8">
    <location>
        <begin position="171"/>
        <end position="192"/>
    </location>
</feature>
<dbReference type="InterPro" id="IPR037185">
    <property type="entry name" value="EmrE-like"/>
</dbReference>
<feature type="compositionally biased region" description="Basic and acidic residues" evidence="7">
    <location>
        <begin position="41"/>
        <end position="57"/>
    </location>
</feature>
<evidence type="ECO:0000256" key="2">
    <source>
        <dbReference type="ARBA" id="ARBA00022448"/>
    </source>
</evidence>
<feature type="transmembrane region" description="Helical" evidence="8">
    <location>
        <begin position="105"/>
        <end position="126"/>
    </location>
</feature>
<keyword evidence="5 8" id="KW-1133">Transmembrane helix</keyword>
<keyword evidence="4 8" id="KW-0812">Transmembrane</keyword>
<evidence type="ECO:0000256" key="6">
    <source>
        <dbReference type="ARBA" id="ARBA00023136"/>
    </source>
</evidence>
<proteinExistence type="predicted"/>
<dbReference type="STRING" id="650164.K5WJG1"/>
<dbReference type="RefSeq" id="XP_007400643.1">
    <property type="nucleotide sequence ID" value="XM_007400581.1"/>
</dbReference>
<dbReference type="Proteomes" id="UP000008370">
    <property type="component" value="Unassembled WGS sequence"/>
</dbReference>
<evidence type="ECO:0000256" key="4">
    <source>
        <dbReference type="ARBA" id="ARBA00022692"/>
    </source>
</evidence>
<dbReference type="GO" id="GO:0005789">
    <property type="term" value="C:endoplasmic reticulum membrane"/>
    <property type="evidence" value="ECO:0007669"/>
    <property type="project" value="TreeGrafter"/>
</dbReference>
<dbReference type="GeneID" id="18918606"/>
<evidence type="ECO:0000256" key="7">
    <source>
        <dbReference type="SAM" id="MobiDB-lite"/>
    </source>
</evidence>
<protein>
    <recommendedName>
        <fullName evidence="11">Sugar phosphate transporter domain-containing protein</fullName>
    </recommendedName>
</protein>
<evidence type="ECO:0000256" key="3">
    <source>
        <dbReference type="ARBA" id="ARBA00022597"/>
    </source>
</evidence>
<feature type="transmembrane region" description="Helical" evidence="8">
    <location>
        <begin position="199"/>
        <end position="217"/>
    </location>
</feature>
<dbReference type="HOGENOM" id="CLU_033007_1_1_1"/>
<feature type="region of interest" description="Disordered" evidence="7">
    <location>
        <begin position="27"/>
        <end position="62"/>
    </location>
</feature>
<keyword evidence="3" id="KW-0762">Sugar transport</keyword>
<dbReference type="InterPro" id="IPR013657">
    <property type="entry name" value="SCL35B1-4/HUT1"/>
</dbReference>
<name>K5WJG1_PHACS</name>
<keyword evidence="10" id="KW-1185">Reference proteome</keyword>